<dbReference type="EMBL" id="JAPDDS010000015">
    <property type="protein sequence ID" value="MCW1887215.1"/>
    <property type="molecule type" value="Genomic_DNA"/>
</dbReference>
<comment type="caution">
    <text evidence="1">The sequence shown here is derived from an EMBL/GenBank/DDBJ whole genome shotgun (WGS) entry which is preliminary data.</text>
</comment>
<keyword evidence="2" id="KW-1185">Reference proteome</keyword>
<name>A0ABT3FW58_9BACT</name>
<reference evidence="1 2" key="1">
    <citation type="submission" date="2022-10" db="EMBL/GenBank/DDBJ databases">
        <title>Luteolibacter flavescens strain MCCC 1K03193, whole genome shotgun sequencing project.</title>
        <authorList>
            <person name="Zhao G."/>
            <person name="Shen L."/>
        </authorList>
    </citation>
    <scope>NUCLEOTIDE SEQUENCE [LARGE SCALE GENOMIC DNA]</scope>
    <source>
        <strain evidence="1 2">MCCC 1K03193</strain>
    </source>
</reference>
<proteinExistence type="predicted"/>
<evidence type="ECO:0000313" key="1">
    <source>
        <dbReference type="EMBL" id="MCW1887215.1"/>
    </source>
</evidence>
<protein>
    <submittedName>
        <fullName evidence="1">Uncharacterized protein</fullName>
    </submittedName>
</protein>
<evidence type="ECO:0000313" key="2">
    <source>
        <dbReference type="Proteomes" id="UP001207930"/>
    </source>
</evidence>
<dbReference type="RefSeq" id="WP_264503170.1">
    <property type="nucleotide sequence ID" value="NZ_JAPDDS010000015.1"/>
</dbReference>
<gene>
    <name evidence="1" type="ORF">OKA04_20930</name>
</gene>
<organism evidence="1 2">
    <name type="scientific">Luteolibacter flavescens</name>
    <dbReference type="NCBI Taxonomy" id="1859460"/>
    <lineage>
        <taxon>Bacteria</taxon>
        <taxon>Pseudomonadati</taxon>
        <taxon>Verrucomicrobiota</taxon>
        <taxon>Verrucomicrobiia</taxon>
        <taxon>Verrucomicrobiales</taxon>
        <taxon>Verrucomicrobiaceae</taxon>
        <taxon>Luteolibacter</taxon>
    </lineage>
</organism>
<accession>A0ABT3FW58</accession>
<dbReference type="Proteomes" id="UP001207930">
    <property type="component" value="Unassembled WGS sequence"/>
</dbReference>
<sequence length="154" mass="18052">MHLRFTEEELGTLVEMVSLAAEVASWNERPGAEEGLSAYEALEDKVLEKAKHAGLGEHVHFDEEKQRHHLSPEFQDGSFFQQCYDEFRNESFWEELVVRLADRDLVRVIGMPAWQKMSEEDRRAQTRDIEKRYWDEFSKNGIDRVAVIFPHVEG</sequence>